<evidence type="ECO:0000256" key="1">
    <source>
        <dbReference type="SAM" id="MobiDB-lite"/>
    </source>
</evidence>
<accession>A0A9W7ZUN3</accession>
<dbReference type="Proteomes" id="UP001150569">
    <property type="component" value="Unassembled WGS sequence"/>
</dbReference>
<dbReference type="InterPro" id="IPR004827">
    <property type="entry name" value="bZIP"/>
</dbReference>
<feature type="region of interest" description="Disordered" evidence="1">
    <location>
        <begin position="371"/>
        <end position="393"/>
    </location>
</feature>
<comment type="caution">
    <text evidence="3">The sequence shown here is derived from an EMBL/GenBank/DDBJ whole genome shotgun (WGS) entry which is preliminary data.</text>
</comment>
<name>A0A9W7ZUN3_9FUNG</name>
<protein>
    <recommendedName>
        <fullName evidence="2">BZIP domain-containing protein</fullName>
    </recommendedName>
</protein>
<feature type="compositionally biased region" description="Basic and acidic residues" evidence="1">
    <location>
        <begin position="287"/>
        <end position="296"/>
    </location>
</feature>
<dbReference type="Pfam" id="PF00170">
    <property type="entry name" value="bZIP_1"/>
    <property type="match status" value="1"/>
</dbReference>
<keyword evidence="4" id="KW-1185">Reference proteome</keyword>
<evidence type="ECO:0000259" key="2">
    <source>
        <dbReference type="Pfam" id="PF00170"/>
    </source>
</evidence>
<feature type="compositionally biased region" description="Basic and acidic residues" evidence="1">
    <location>
        <begin position="92"/>
        <end position="108"/>
    </location>
</feature>
<feature type="region of interest" description="Disordered" evidence="1">
    <location>
        <begin position="1"/>
        <end position="194"/>
    </location>
</feature>
<organism evidence="3 4">
    <name type="scientific">Tieghemiomyces parasiticus</name>
    <dbReference type="NCBI Taxonomy" id="78921"/>
    <lineage>
        <taxon>Eukaryota</taxon>
        <taxon>Fungi</taxon>
        <taxon>Fungi incertae sedis</taxon>
        <taxon>Zoopagomycota</taxon>
        <taxon>Kickxellomycotina</taxon>
        <taxon>Dimargaritomycetes</taxon>
        <taxon>Dimargaritales</taxon>
        <taxon>Dimargaritaceae</taxon>
        <taxon>Tieghemiomyces</taxon>
    </lineage>
</organism>
<dbReference type="GO" id="GO:0003700">
    <property type="term" value="F:DNA-binding transcription factor activity"/>
    <property type="evidence" value="ECO:0007669"/>
    <property type="project" value="InterPro"/>
</dbReference>
<dbReference type="InterPro" id="IPR046347">
    <property type="entry name" value="bZIP_sf"/>
</dbReference>
<dbReference type="SUPFAM" id="SSF57959">
    <property type="entry name" value="Leucine zipper domain"/>
    <property type="match status" value="1"/>
</dbReference>
<dbReference type="Gene3D" id="1.20.5.170">
    <property type="match status" value="1"/>
</dbReference>
<feature type="region of interest" description="Disordered" evidence="1">
    <location>
        <begin position="278"/>
        <end position="298"/>
    </location>
</feature>
<proteinExistence type="predicted"/>
<dbReference type="AlphaFoldDB" id="A0A9W7ZUN3"/>
<gene>
    <name evidence="3" type="ORF">IWQ60_007932</name>
</gene>
<feature type="compositionally biased region" description="Basic and acidic residues" evidence="1">
    <location>
        <begin position="381"/>
        <end position="393"/>
    </location>
</feature>
<dbReference type="CDD" id="cd14686">
    <property type="entry name" value="bZIP"/>
    <property type="match status" value="1"/>
</dbReference>
<sequence>MSDGQYPLPTDPRSAPLPEPTDSPTHPYFEVPGIPARYPEGNWNQQSLRPYYPAEPSPPLDHLRERRRRLAPYPTQALEKDRRTGQGGPDFHSIDQRPLETSRERRELQLLPTSVPAYSADRPRTSCGSWSGPGLPSASSLPSAPAYPTQLPPLREVGPSASDTVAPSSRHPMQPSAGGRSGEESAAPVAGASTRAQTAISNRFRYSKQMADVVPDADEKEIKLSRRREQNKVASRSFRARKRNEARQLEQRFDALYENTCVMTALTYQQLKLRRLQSTQPAATHSPQRELSDRSVDPPLTQDEQEYIAALQEIELLSEAILNGESDIDTSVIDQWLALINMSEDSYADPARLSPDAIAAETQKLQIANDQLRQEQATQQRRKEYADRQSRSE</sequence>
<evidence type="ECO:0000313" key="4">
    <source>
        <dbReference type="Proteomes" id="UP001150569"/>
    </source>
</evidence>
<feature type="compositionally biased region" description="Low complexity" evidence="1">
    <location>
        <begin position="128"/>
        <end position="146"/>
    </location>
</feature>
<reference evidence="3" key="1">
    <citation type="submission" date="2022-07" db="EMBL/GenBank/DDBJ databases">
        <title>Phylogenomic reconstructions and comparative analyses of Kickxellomycotina fungi.</title>
        <authorList>
            <person name="Reynolds N.K."/>
            <person name="Stajich J.E."/>
            <person name="Barry K."/>
            <person name="Grigoriev I.V."/>
            <person name="Crous P."/>
            <person name="Smith M.E."/>
        </authorList>
    </citation>
    <scope>NUCLEOTIDE SEQUENCE</scope>
    <source>
        <strain evidence="3">RSA 861</strain>
    </source>
</reference>
<evidence type="ECO:0000313" key="3">
    <source>
        <dbReference type="EMBL" id="KAJ1916971.1"/>
    </source>
</evidence>
<feature type="domain" description="BZIP" evidence="2">
    <location>
        <begin position="219"/>
        <end position="258"/>
    </location>
</feature>
<dbReference type="EMBL" id="JANBPT010000561">
    <property type="protein sequence ID" value="KAJ1916971.1"/>
    <property type="molecule type" value="Genomic_DNA"/>
</dbReference>